<evidence type="ECO:0000313" key="2">
    <source>
        <dbReference type="EMBL" id="MPC78784.1"/>
    </source>
</evidence>
<feature type="compositionally biased region" description="Basic and acidic residues" evidence="1">
    <location>
        <begin position="45"/>
        <end position="104"/>
    </location>
</feature>
<dbReference type="Proteomes" id="UP000324222">
    <property type="component" value="Unassembled WGS sequence"/>
</dbReference>
<dbReference type="EMBL" id="VSRR010049329">
    <property type="protein sequence ID" value="MPC78784.1"/>
    <property type="molecule type" value="Genomic_DNA"/>
</dbReference>
<dbReference type="AlphaFoldDB" id="A0A5B7IDK6"/>
<feature type="region of interest" description="Disordered" evidence="1">
    <location>
        <begin position="1"/>
        <end position="104"/>
    </location>
</feature>
<organism evidence="2 3">
    <name type="scientific">Portunus trituberculatus</name>
    <name type="common">Swimming crab</name>
    <name type="synonym">Neptunus trituberculatus</name>
    <dbReference type="NCBI Taxonomy" id="210409"/>
    <lineage>
        <taxon>Eukaryota</taxon>
        <taxon>Metazoa</taxon>
        <taxon>Ecdysozoa</taxon>
        <taxon>Arthropoda</taxon>
        <taxon>Crustacea</taxon>
        <taxon>Multicrustacea</taxon>
        <taxon>Malacostraca</taxon>
        <taxon>Eumalacostraca</taxon>
        <taxon>Eucarida</taxon>
        <taxon>Decapoda</taxon>
        <taxon>Pleocyemata</taxon>
        <taxon>Brachyura</taxon>
        <taxon>Eubrachyura</taxon>
        <taxon>Portunoidea</taxon>
        <taxon>Portunidae</taxon>
        <taxon>Portuninae</taxon>
        <taxon>Portunus</taxon>
    </lineage>
</organism>
<accession>A0A5B7IDK6</accession>
<protein>
    <submittedName>
        <fullName evidence="2">Uncharacterized protein</fullName>
    </submittedName>
</protein>
<proteinExistence type="predicted"/>
<gene>
    <name evidence="2" type="ORF">E2C01_073280</name>
</gene>
<comment type="caution">
    <text evidence="2">The sequence shown here is derived from an EMBL/GenBank/DDBJ whole genome shotgun (WGS) entry which is preliminary data.</text>
</comment>
<dbReference type="OrthoDB" id="79452at2759"/>
<evidence type="ECO:0000256" key="1">
    <source>
        <dbReference type="SAM" id="MobiDB-lite"/>
    </source>
</evidence>
<keyword evidence="3" id="KW-1185">Reference proteome</keyword>
<reference evidence="2 3" key="1">
    <citation type="submission" date="2019-05" db="EMBL/GenBank/DDBJ databases">
        <title>Another draft genome of Portunus trituberculatus and its Hox gene families provides insights of decapod evolution.</title>
        <authorList>
            <person name="Jeong J.-H."/>
            <person name="Song I."/>
            <person name="Kim S."/>
            <person name="Choi T."/>
            <person name="Kim D."/>
            <person name="Ryu S."/>
            <person name="Kim W."/>
        </authorList>
    </citation>
    <scope>NUCLEOTIDE SEQUENCE [LARGE SCALE GENOMIC DNA]</scope>
    <source>
        <tissue evidence="2">Muscle</tissue>
    </source>
</reference>
<name>A0A5B7IDK6_PORTR</name>
<sequence length="104" mass="11510">MSSDAESSAGEPRSSGAVEAAETSSGVLDTSLKEPEVLTPQQIDEQLHRHEQGENAEERGEREGEGGKEREVAGRNGERTYKEKERSRNNETVGGERERERGRQ</sequence>
<evidence type="ECO:0000313" key="3">
    <source>
        <dbReference type="Proteomes" id="UP000324222"/>
    </source>
</evidence>